<dbReference type="AlphaFoldDB" id="A0A834HIG0"/>
<reference evidence="2" key="1">
    <citation type="submission" date="2019-11" db="EMBL/GenBank/DDBJ databases">
        <authorList>
            <person name="Liu Y."/>
            <person name="Hou J."/>
            <person name="Li T.-Q."/>
            <person name="Guan C.-H."/>
            <person name="Wu X."/>
            <person name="Wu H.-Z."/>
            <person name="Ling F."/>
            <person name="Zhang R."/>
            <person name="Shi X.-G."/>
            <person name="Ren J.-P."/>
            <person name="Chen E.-F."/>
            <person name="Sun J.-M."/>
        </authorList>
    </citation>
    <scope>NUCLEOTIDE SEQUENCE</scope>
    <source>
        <strain evidence="2">Adult_tree_wgs_1</strain>
        <tissue evidence="2">Leaves</tissue>
    </source>
</reference>
<name>A0A834HIG0_RHOSS</name>
<proteinExistence type="inferred from homology"/>
<dbReference type="GO" id="GO:0009733">
    <property type="term" value="P:response to auxin"/>
    <property type="evidence" value="ECO:0007669"/>
    <property type="project" value="InterPro"/>
</dbReference>
<dbReference type="EMBL" id="WJXA01000001">
    <property type="protein sequence ID" value="KAF7154433.1"/>
    <property type="molecule type" value="Genomic_DNA"/>
</dbReference>
<dbReference type="InterPro" id="IPR003676">
    <property type="entry name" value="SAUR_fam"/>
</dbReference>
<dbReference type="Pfam" id="PF02519">
    <property type="entry name" value="Auxin_inducible"/>
    <property type="match status" value="2"/>
</dbReference>
<evidence type="ECO:0000256" key="1">
    <source>
        <dbReference type="ARBA" id="ARBA00006974"/>
    </source>
</evidence>
<dbReference type="OrthoDB" id="1489976at2759"/>
<protein>
    <recommendedName>
        <fullName evidence="4">Auxin responsive SAUR protein</fullName>
    </recommendedName>
</protein>
<evidence type="ECO:0000313" key="2">
    <source>
        <dbReference type="EMBL" id="KAF7154433.1"/>
    </source>
</evidence>
<comment type="similarity">
    <text evidence="1">Belongs to the ARG7 family.</text>
</comment>
<keyword evidence="3" id="KW-1185">Reference proteome</keyword>
<evidence type="ECO:0008006" key="4">
    <source>
        <dbReference type="Google" id="ProtNLM"/>
    </source>
</evidence>
<organism evidence="2 3">
    <name type="scientific">Rhododendron simsii</name>
    <name type="common">Sims's rhododendron</name>
    <dbReference type="NCBI Taxonomy" id="118357"/>
    <lineage>
        <taxon>Eukaryota</taxon>
        <taxon>Viridiplantae</taxon>
        <taxon>Streptophyta</taxon>
        <taxon>Embryophyta</taxon>
        <taxon>Tracheophyta</taxon>
        <taxon>Spermatophyta</taxon>
        <taxon>Magnoliopsida</taxon>
        <taxon>eudicotyledons</taxon>
        <taxon>Gunneridae</taxon>
        <taxon>Pentapetalae</taxon>
        <taxon>asterids</taxon>
        <taxon>Ericales</taxon>
        <taxon>Ericaceae</taxon>
        <taxon>Ericoideae</taxon>
        <taxon>Rhodoreae</taxon>
        <taxon>Rhododendron</taxon>
    </lineage>
</organism>
<comment type="caution">
    <text evidence="2">The sequence shown here is derived from an EMBL/GenBank/DDBJ whole genome shotgun (WGS) entry which is preliminary data.</text>
</comment>
<dbReference type="PANTHER" id="PTHR31374:SF418">
    <property type="entry name" value="AUXIN-RESPONSIVE FAMILY PROTEIN"/>
    <property type="match status" value="1"/>
</dbReference>
<gene>
    <name evidence="2" type="ORF">RHSIM_Rhsim01G0204300</name>
</gene>
<dbReference type="PANTHER" id="PTHR31374">
    <property type="entry name" value="AUXIN-INDUCED PROTEIN-LIKE-RELATED"/>
    <property type="match status" value="1"/>
</dbReference>
<accession>A0A834HIG0</accession>
<dbReference type="Proteomes" id="UP000626092">
    <property type="component" value="Unassembled WGS sequence"/>
</dbReference>
<sequence>MHSIIAPKGSFFVYVGEEHKRYVVPISLSSSLSFKGLLEEYEEEMQASTGPLTLPSCSTSEFEAILRSSNCVKADDQKDGVREEIEKMVSGRKLPSLINKICKRNAKNVMMHTADKRAPKGSFFVFVGEEHKKYVVPVTLSSSSNFKGLLEEYEEEIQAAGPLTLPSCSTSGFEAILKAERRCCVHEEFEKMSLLCDQD</sequence>
<evidence type="ECO:0000313" key="3">
    <source>
        <dbReference type="Proteomes" id="UP000626092"/>
    </source>
</evidence>